<comment type="caution">
    <text evidence="1">The sequence shown here is derived from an EMBL/GenBank/DDBJ whole genome shotgun (WGS) entry which is preliminary data.</text>
</comment>
<dbReference type="EMBL" id="JABSTU010000001">
    <property type="protein sequence ID" value="KAH8040703.1"/>
    <property type="molecule type" value="Genomic_DNA"/>
</dbReference>
<sequence>MWKERMEKKGSLGIYKASKQEIRKENLYDNNKENFLVLRTSVPFANMSLVAEVLQPKESFEKGNLNAAVSRLSRKIEDLKTDMERKLVSKYDMFSPYDRDAEQLVWSLKTALEDVEEVFQNIEIT</sequence>
<reference evidence="1" key="1">
    <citation type="journal article" date="2020" name="Cell">
        <title>Large-Scale Comparative Analyses of Tick Genomes Elucidate Their Genetic Diversity and Vector Capacities.</title>
        <authorList>
            <consortium name="Tick Genome and Microbiome Consortium (TIGMIC)"/>
            <person name="Jia N."/>
            <person name="Wang J."/>
            <person name="Shi W."/>
            <person name="Du L."/>
            <person name="Sun Y."/>
            <person name="Zhan W."/>
            <person name="Jiang J.F."/>
            <person name="Wang Q."/>
            <person name="Zhang B."/>
            <person name="Ji P."/>
            <person name="Bell-Sakyi L."/>
            <person name="Cui X.M."/>
            <person name="Yuan T.T."/>
            <person name="Jiang B.G."/>
            <person name="Yang W.F."/>
            <person name="Lam T.T."/>
            <person name="Chang Q.C."/>
            <person name="Ding S.J."/>
            <person name="Wang X.J."/>
            <person name="Zhu J.G."/>
            <person name="Ruan X.D."/>
            <person name="Zhao L."/>
            <person name="Wei J.T."/>
            <person name="Ye R.Z."/>
            <person name="Que T.C."/>
            <person name="Du C.H."/>
            <person name="Zhou Y.H."/>
            <person name="Cheng J.X."/>
            <person name="Dai P.F."/>
            <person name="Guo W.B."/>
            <person name="Han X.H."/>
            <person name="Huang E.J."/>
            <person name="Li L.F."/>
            <person name="Wei W."/>
            <person name="Gao Y.C."/>
            <person name="Liu J.Z."/>
            <person name="Shao H.Z."/>
            <person name="Wang X."/>
            <person name="Wang C.C."/>
            <person name="Yang T.C."/>
            <person name="Huo Q.B."/>
            <person name="Li W."/>
            <person name="Chen H.Y."/>
            <person name="Chen S.E."/>
            <person name="Zhou L.G."/>
            <person name="Ni X.B."/>
            <person name="Tian J.H."/>
            <person name="Sheng Y."/>
            <person name="Liu T."/>
            <person name="Pan Y.S."/>
            <person name="Xia L.Y."/>
            <person name="Li J."/>
            <person name="Zhao F."/>
            <person name="Cao W.C."/>
        </authorList>
    </citation>
    <scope>NUCLEOTIDE SEQUENCE</scope>
    <source>
        <strain evidence="1">Rmic-2018</strain>
    </source>
</reference>
<dbReference type="Proteomes" id="UP000821866">
    <property type="component" value="Chromosome 1"/>
</dbReference>
<dbReference type="AlphaFoldDB" id="A0A9J6F2F1"/>
<name>A0A9J6F2F1_RHIMP</name>
<evidence type="ECO:0000313" key="1">
    <source>
        <dbReference type="EMBL" id="KAH8040703.1"/>
    </source>
</evidence>
<dbReference type="VEuPathDB" id="VectorBase:LOC119188209"/>
<keyword evidence="2" id="KW-1185">Reference proteome</keyword>
<gene>
    <name evidence="1" type="ORF">HPB51_012018</name>
</gene>
<reference evidence="1" key="2">
    <citation type="submission" date="2021-09" db="EMBL/GenBank/DDBJ databases">
        <authorList>
            <person name="Jia N."/>
            <person name="Wang J."/>
            <person name="Shi W."/>
            <person name="Du L."/>
            <person name="Sun Y."/>
            <person name="Zhan W."/>
            <person name="Jiang J."/>
            <person name="Wang Q."/>
            <person name="Zhang B."/>
            <person name="Ji P."/>
            <person name="Sakyi L.B."/>
            <person name="Cui X."/>
            <person name="Yuan T."/>
            <person name="Jiang B."/>
            <person name="Yang W."/>
            <person name="Lam T.T.-Y."/>
            <person name="Chang Q."/>
            <person name="Ding S."/>
            <person name="Wang X."/>
            <person name="Zhu J."/>
            <person name="Ruan X."/>
            <person name="Zhao L."/>
            <person name="Wei J."/>
            <person name="Que T."/>
            <person name="Du C."/>
            <person name="Cheng J."/>
            <person name="Dai P."/>
            <person name="Han X."/>
            <person name="Huang E."/>
            <person name="Gao Y."/>
            <person name="Liu J."/>
            <person name="Shao H."/>
            <person name="Ye R."/>
            <person name="Li L."/>
            <person name="Wei W."/>
            <person name="Wang X."/>
            <person name="Wang C."/>
            <person name="Huo Q."/>
            <person name="Li W."/>
            <person name="Guo W."/>
            <person name="Chen H."/>
            <person name="Chen S."/>
            <person name="Zhou L."/>
            <person name="Zhou L."/>
            <person name="Ni X."/>
            <person name="Tian J."/>
            <person name="Zhou Y."/>
            <person name="Sheng Y."/>
            <person name="Liu T."/>
            <person name="Pan Y."/>
            <person name="Xia L."/>
            <person name="Li J."/>
            <person name="Zhao F."/>
            <person name="Cao W."/>
        </authorList>
    </citation>
    <scope>NUCLEOTIDE SEQUENCE</scope>
    <source>
        <strain evidence="1">Rmic-2018</strain>
        <tissue evidence="1">Larvae</tissue>
    </source>
</reference>
<accession>A0A9J6F2F1</accession>
<organism evidence="1 2">
    <name type="scientific">Rhipicephalus microplus</name>
    <name type="common">Cattle tick</name>
    <name type="synonym">Boophilus microplus</name>
    <dbReference type="NCBI Taxonomy" id="6941"/>
    <lineage>
        <taxon>Eukaryota</taxon>
        <taxon>Metazoa</taxon>
        <taxon>Ecdysozoa</taxon>
        <taxon>Arthropoda</taxon>
        <taxon>Chelicerata</taxon>
        <taxon>Arachnida</taxon>
        <taxon>Acari</taxon>
        <taxon>Parasitiformes</taxon>
        <taxon>Ixodida</taxon>
        <taxon>Ixodoidea</taxon>
        <taxon>Ixodidae</taxon>
        <taxon>Rhipicephalinae</taxon>
        <taxon>Rhipicephalus</taxon>
        <taxon>Boophilus</taxon>
    </lineage>
</organism>
<protein>
    <submittedName>
        <fullName evidence="1">Uncharacterized protein</fullName>
    </submittedName>
</protein>
<evidence type="ECO:0000313" key="2">
    <source>
        <dbReference type="Proteomes" id="UP000821866"/>
    </source>
</evidence>
<proteinExistence type="predicted"/>